<dbReference type="AlphaFoldDB" id="A0A9D1CXK5"/>
<dbReference type="Gene3D" id="3.40.50.880">
    <property type="match status" value="1"/>
</dbReference>
<dbReference type="EMBL" id="DVFZ01000108">
    <property type="protein sequence ID" value="HIQ83798.1"/>
    <property type="molecule type" value="Genomic_DNA"/>
</dbReference>
<dbReference type="InterPro" id="IPR029062">
    <property type="entry name" value="Class_I_gatase-like"/>
</dbReference>
<evidence type="ECO:0000313" key="2">
    <source>
        <dbReference type="EMBL" id="HIQ83798.1"/>
    </source>
</evidence>
<dbReference type="Proteomes" id="UP000824260">
    <property type="component" value="Unassembled WGS sequence"/>
</dbReference>
<dbReference type="InterPro" id="IPR010768">
    <property type="entry name" value="GATase1-like"/>
</dbReference>
<dbReference type="PANTHER" id="PTHR37947:SF1">
    <property type="entry name" value="BLL2462 PROTEIN"/>
    <property type="match status" value="1"/>
</dbReference>
<sequence length="248" mass="27506">MAGKILFVGESWHVHTMESKGFDVFTYDYYEEAVGYIQEALCANGWEFEHIPSHLVEQRFPRSAEALSQYAAVFFSDVGANTLNLPMNVFMRQQPTLNKLDLVREYVENGGAFCMIGGYLSFQGIQGRAAYKRTPIEEILPVTLLEGDDRVEKSGGICVEAVDPSHAALTGIPAQWPQILGYNRLNSKEGAQVPVKVGNDPLLVLGSYGKGRTCAFATDCAPHWAPVPFCTWEGYKVLWGNIMRCLAD</sequence>
<dbReference type="SUPFAM" id="SSF52317">
    <property type="entry name" value="Class I glutamine amidotransferase-like"/>
    <property type="match status" value="1"/>
</dbReference>
<evidence type="ECO:0000259" key="1">
    <source>
        <dbReference type="Pfam" id="PF07090"/>
    </source>
</evidence>
<name>A0A9D1CXK5_9FIRM</name>
<organism evidence="2 3">
    <name type="scientific">Candidatus Pullichristensenella stercorigallinarum</name>
    <dbReference type="NCBI Taxonomy" id="2840909"/>
    <lineage>
        <taxon>Bacteria</taxon>
        <taxon>Bacillati</taxon>
        <taxon>Bacillota</taxon>
        <taxon>Clostridia</taxon>
        <taxon>Candidatus Pullichristensenella</taxon>
    </lineage>
</organism>
<gene>
    <name evidence="2" type="ORF">IAA52_11945</name>
</gene>
<accession>A0A9D1CXK5</accession>
<evidence type="ECO:0000313" key="3">
    <source>
        <dbReference type="Proteomes" id="UP000824260"/>
    </source>
</evidence>
<reference evidence="2" key="2">
    <citation type="journal article" date="2021" name="PeerJ">
        <title>Extensive microbial diversity within the chicken gut microbiome revealed by metagenomics and culture.</title>
        <authorList>
            <person name="Gilroy R."/>
            <person name="Ravi A."/>
            <person name="Getino M."/>
            <person name="Pursley I."/>
            <person name="Horton D.L."/>
            <person name="Alikhan N.F."/>
            <person name="Baker D."/>
            <person name="Gharbi K."/>
            <person name="Hall N."/>
            <person name="Watson M."/>
            <person name="Adriaenssens E.M."/>
            <person name="Foster-Nyarko E."/>
            <person name="Jarju S."/>
            <person name="Secka A."/>
            <person name="Antonio M."/>
            <person name="Oren A."/>
            <person name="Chaudhuri R.R."/>
            <person name="La Ragione R."/>
            <person name="Hildebrand F."/>
            <person name="Pallen M.J."/>
        </authorList>
    </citation>
    <scope>NUCLEOTIDE SEQUENCE</scope>
    <source>
        <strain evidence="2">ChiSjej6B24-2974</strain>
    </source>
</reference>
<dbReference type="Pfam" id="PF07090">
    <property type="entry name" value="GATase1_like"/>
    <property type="match status" value="1"/>
</dbReference>
<proteinExistence type="predicted"/>
<dbReference type="PANTHER" id="PTHR37947">
    <property type="entry name" value="BLL2462 PROTEIN"/>
    <property type="match status" value="1"/>
</dbReference>
<protein>
    <submittedName>
        <fullName evidence="2">Cytoplasmic protein</fullName>
    </submittedName>
</protein>
<comment type="caution">
    <text evidence="2">The sequence shown here is derived from an EMBL/GenBank/DDBJ whole genome shotgun (WGS) entry which is preliminary data.</text>
</comment>
<feature type="domain" description="Putative glutamine amidotransferase" evidence="1">
    <location>
        <begin position="4"/>
        <end position="246"/>
    </location>
</feature>
<dbReference type="CDD" id="cd03143">
    <property type="entry name" value="A4_beta-galactosidase_middle_domain"/>
    <property type="match status" value="1"/>
</dbReference>
<reference evidence="2" key="1">
    <citation type="submission" date="2020-10" db="EMBL/GenBank/DDBJ databases">
        <authorList>
            <person name="Gilroy R."/>
        </authorList>
    </citation>
    <scope>NUCLEOTIDE SEQUENCE</scope>
    <source>
        <strain evidence="2">ChiSjej6B24-2974</strain>
    </source>
</reference>